<reference evidence="3 4" key="1">
    <citation type="journal article" date="2019" name="Nat. Ecol. Evol.">
        <title>Megaphylogeny resolves global patterns of mushroom evolution.</title>
        <authorList>
            <person name="Varga T."/>
            <person name="Krizsan K."/>
            <person name="Foldi C."/>
            <person name="Dima B."/>
            <person name="Sanchez-Garcia M."/>
            <person name="Sanchez-Ramirez S."/>
            <person name="Szollosi G.J."/>
            <person name="Szarkandi J.G."/>
            <person name="Papp V."/>
            <person name="Albert L."/>
            <person name="Andreopoulos W."/>
            <person name="Angelini C."/>
            <person name="Antonin V."/>
            <person name="Barry K.W."/>
            <person name="Bougher N.L."/>
            <person name="Buchanan P."/>
            <person name="Buyck B."/>
            <person name="Bense V."/>
            <person name="Catcheside P."/>
            <person name="Chovatia M."/>
            <person name="Cooper J."/>
            <person name="Damon W."/>
            <person name="Desjardin D."/>
            <person name="Finy P."/>
            <person name="Geml J."/>
            <person name="Haridas S."/>
            <person name="Hughes K."/>
            <person name="Justo A."/>
            <person name="Karasinski D."/>
            <person name="Kautmanova I."/>
            <person name="Kiss B."/>
            <person name="Kocsube S."/>
            <person name="Kotiranta H."/>
            <person name="LaButti K.M."/>
            <person name="Lechner B.E."/>
            <person name="Liimatainen K."/>
            <person name="Lipzen A."/>
            <person name="Lukacs Z."/>
            <person name="Mihaltcheva S."/>
            <person name="Morgado L.N."/>
            <person name="Niskanen T."/>
            <person name="Noordeloos M.E."/>
            <person name="Ohm R.A."/>
            <person name="Ortiz-Santana B."/>
            <person name="Ovrebo C."/>
            <person name="Racz N."/>
            <person name="Riley R."/>
            <person name="Savchenko A."/>
            <person name="Shiryaev A."/>
            <person name="Soop K."/>
            <person name="Spirin V."/>
            <person name="Szebenyi C."/>
            <person name="Tomsovsky M."/>
            <person name="Tulloss R.E."/>
            <person name="Uehling J."/>
            <person name="Grigoriev I.V."/>
            <person name="Vagvolgyi C."/>
            <person name="Papp T."/>
            <person name="Martin F.M."/>
            <person name="Miettinen O."/>
            <person name="Hibbett D.S."/>
            <person name="Nagy L.G."/>
        </authorList>
    </citation>
    <scope>NUCLEOTIDE SEQUENCE [LARGE SCALE GENOMIC DNA]</scope>
    <source>
        <strain evidence="3 4">CBS 962.96</strain>
    </source>
</reference>
<evidence type="ECO:0000259" key="2">
    <source>
        <dbReference type="PROSITE" id="PS51725"/>
    </source>
</evidence>
<dbReference type="EMBL" id="ML179161">
    <property type="protein sequence ID" value="THU97140.1"/>
    <property type="molecule type" value="Genomic_DNA"/>
</dbReference>
<dbReference type="Proteomes" id="UP000297245">
    <property type="component" value="Unassembled WGS sequence"/>
</dbReference>
<evidence type="ECO:0000313" key="3">
    <source>
        <dbReference type="EMBL" id="THU97140.1"/>
    </source>
</evidence>
<gene>
    <name evidence="3" type="ORF">K435DRAFT_889881</name>
</gene>
<dbReference type="InterPro" id="IPR007138">
    <property type="entry name" value="ABM_dom"/>
</dbReference>
<evidence type="ECO:0000256" key="1">
    <source>
        <dbReference type="SAM" id="SignalP"/>
    </source>
</evidence>
<feature type="domain" description="ABM" evidence="2">
    <location>
        <begin position="84"/>
        <end position="179"/>
    </location>
</feature>
<dbReference type="InterPro" id="IPR011008">
    <property type="entry name" value="Dimeric_a/b-barrel"/>
</dbReference>
<feature type="signal peptide" evidence="1">
    <location>
        <begin position="1"/>
        <end position="20"/>
    </location>
</feature>
<dbReference type="Pfam" id="PF03992">
    <property type="entry name" value="ABM"/>
    <property type="match status" value="1"/>
</dbReference>
<dbReference type="SUPFAM" id="SSF54909">
    <property type="entry name" value="Dimeric alpha+beta barrel"/>
    <property type="match status" value="1"/>
</dbReference>
<keyword evidence="4" id="KW-1185">Reference proteome</keyword>
<feature type="chain" id="PRO_5020627972" description="ABM domain-containing protein" evidence="1">
    <location>
        <begin position="21"/>
        <end position="220"/>
    </location>
</feature>
<dbReference type="Gene3D" id="3.30.70.100">
    <property type="match status" value="1"/>
</dbReference>
<protein>
    <recommendedName>
        <fullName evidence="2">ABM domain-containing protein</fullName>
    </recommendedName>
</protein>
<name>A0A4S8M514_DENBC</name>
<proteinExistence type="predicted"/>
<dbReference type="OrthoDB" id="2968776at2759"/>
<accession>A0A4S8M514</accession>
<sequence length="220" mass="24164">MLRSILVAACFFLTISKVDARTPPVISQYPTSSVCQTTAAYTTSTSAVPPKPSFCTASAGDNSTAIVDDFDFSNIPERTSSGRLMLVAHVKVTPGKEALYEQLIKQVEICRNAGGEPGTLTYRVARKVDENANPTGEYISIEEYTGKPAFLDHLRTPPAIQFLKEVENGLFLSNVIDVVDDPHAFHAYVRYVLAVFLSPWPKAEMPALVMHIEVLAHAYR</sequence>
<dbReference type="AlphaFoldDB" id="A0A4S8M514"/>
<dbReference type="PROSITE" id="PS51725">
    <property type="entry name" value="ABM"/>
    <property type="match status" value="1"/>
</dbReference>
<organism evidence="3 4">
    <name type="scientific">Dendrothele bispora (strain CBS 962.96)</name>
    <dbReference type="NCBI Taxonomy" id="1314807"/>
    <lineage>
        <taxon>Eukaryota</taxon>
        <taxon>Fungi</taxon>
        <taxon>Dikarya</taxon>
        <taxon>Basidiomycota</taxon>
        <taxon>Agaricomycotina</taxon>
        <taxon>Agaricomycetes</taxon>
        <taxon>Agaricomycetidae</taxon>
        <taxon>Agaricales</taxon>
        <taxon>Agaricales incertae sedis</taxon>
        <taxon>Dendrothele</taxon>
    </lineage>
</organism>
<evidence type="ECO:0000313" key="4">
    <source>
        <dbReference type="Proteomes" id="UP000297245"/>
    </source>
</evidence>
<keyword evidence="1" id="KW-0732">Signal</keyword>